<dbReference type="GO" id="GO:0050501">
    <property type="term" value="F:hyaluronan synthase activity"/>
    <property type="evidence" value="ECO:0007669"/>
    <property type="project" value="TreeGrafter"/>
</dbReference>
<dbReference type="SUPFAM" id="SSF53448">
    <property type="entry name" value="Nucleotide-diphospho-sugar transferases"/>
    <property type="match status" value="1"/>
</dbReference>
<comment type="subcellular location">
    <subcellularLocation>
        <location evidence="1">Membrane</location>
    </subcellularLocation>
</comment>
<reference evidence="4 5" key="1">
    <citation type="submission" date="2019-02" db="EMBL/GenBank/DDBJ databases">
        <title>Opniocepnalus argus genome.</title>
        <authorList>
            <person name="Zhou C."/>
            <person name="Xiao S."/>
        </authorList>
    </citation>
    <scope>NUCLEOTIDE SEQUENCE [LARGE SCALE GENOMIC DNA]</scope>
    <source>
        <strain evidence="4">OARG1902GOOAL</strain>
        <tissue evidence="4">Muscle</tissue>
    </source>
</reference>
<proteinExistence type="predicted"/>
<reference evidence="5" key="2">
    <citation type="submission" date="2019-02" db="EMBL/GenBank/DDBJ databases">
        <title>Opniocepnalus argus Var Kimnra genome.</title>
        <authorList>
            <person name="Zhou C."/>
            <person name="Xiao S."/>
        </authorList>
    </citation>
    <scope>NUCLEOTIDE SEQUENCE [LARGE SCALE GENOMIC DNA]</scope>
</reference>
<organism evidence="4 5">
    <name type="scientific">Channa argus</name>
    <name type="common">Northern snakehead</name>
    <name type="synonym">Ophicephalus argus</name>
    <dbReference type="NCBI Taxonomy" id="215402"/>
    <lineage>
        <taxon>Eukaryota</taxon>
        <taxon>Metazoa</taxon>
        <taxon>Chordata</taxon>
        <taxon>Craniata</taxon>
        <taxon>Vertebrata</taxon>
        <taxon>Euteleostomi</taxon>
        <taxon>Actinopterygii</taxon>
        <taxon>Neopterygii</taxon>
        <taxon>Teleostei</taxon>
        <taxon>Neoteleostei</taxon>
        <taxon>Acanthomorphata</taxon>
        <taxon>Anabantaria</taxon>
        <taxon>Anabantiformes</taxon>
        <taxon>Channoidei</taxon>
        <taxon>Channidae</taxon>
        <taxon>Channa</taxon>
    </lineage>
</organism>
<evidence type="ECO:0000256" key="1">
    <source>
        <dbReference type="ARBA" id="ARBA00004370"/>
    </source>
</evidence>
<feature type="transmembrane region" description="Helical" evidence="3">
    <location>
        <begin position="538"/>
        <end position="560"/>
    </location>
</feature>
<dbReference type="GO" id="GO:0005886">
    <property type="term" value="C:plasma membrane"/>
    <property type="evidence" value="ECO:0007669"/>
    <property type="project" value="TreeGrafter"/>
</dbReference>
<dbReference type="Gene3D" id="3.90.550.10">
    <property type="entry name" value="Spore Coat Polysaccharide Biosynthesis Protein SpsA, Chain A"/>
    <property type="match status" value="1"/>
</dbReference>
<gene>
    <name evidence="4" type="ORF">EXN66_Car007447</name>
</gene>
<feature type="transmembrane region" description="Helical" evidence="3">
    <location>
        <begin position="498"/>
        <end position="517"/>
    </location>
</feature>
<evidence type="ECO:0000313" key="4">
    <source>
        <dbReference type="EMBL" id="KAF3691772.1"/>
    </source>
</evidence>
<keyword evidence="2 3" id="KW-0472">Membrane</keyword>
<dbReference type="AlphaFoldDB" id="A0A6G1PNC4"/>
<protein>
    <submittedName>
        <fullName evidence="4">Hyaluronan synthase 1</fullName>
    </submittedName>
</protein>
<keyword evidence="5" id="KW-1185">Reference proteome</keyword>
<dbReference type="PANTHER" id="PTHR22913">
    <property type="entry name" value="HYALURONAN SYNTHASE"/>
    <property type="match status" value="1"/>
</dbReference>
<feature type="transmembrane region" description="Helical" evidence="3">
    <location>
        <begin position="404"/>
        <end position="423"/>
    </location>
</feature>
<name>A0A6G1PNC4_CHAAH</name>
<feature type="transmembrane region" description="Helical" evidence="3">
    <location>
        <begin position="456"/>
        <end position="478"/>
    </location>
</feature>
<dbReference type="InterPro" id="IPR029044">
    <property type="entry name" value="Nucleotide-diphossugar_trans"/>
</dbReference>
<dbReference type="EMBL" id="CM015718">
    <property type="protein sequence ID" value="KAF3691772.1"/>
    <property type="molecule type" value="Genomic_DNA"/>
</dbReference>
<evidence type="ECO:0000256" key="3">
    <source>
        <dbReference type="SAM" id="Phobius"/>
    </source>
</evidence>
<feature type="transmembrane region" description="Helical" evidence="3">
    <location>
        <begin position="12"/>
        <end position="35"/>
    </location>
</feature>
<sequence>MKLKHLLKKLGSIFRAILTFLFALLVLAVMVWAYVEGFQLVTSTYGIISFGFYGLLLSLHVLVQSLFAFIEHWRMRTRTNPCTFTKTIGFTISAYQEDPDYLRECLNSIKALKYPPELLRIIMVVDGNSQNDKYMMDMFMEVFADQDPGCYVWTNNYHAWDATQAQQDVQIATAIGLEVYTDNVIEEDSEKKYVEHLIQTKRCVCIMQKWGGKREVMYTAFKALGSSVDYIQVCDSDTKLDPLATVELCKVLESNPKYGAVGGDVMILNLKDSYISFMSSLRYWMAFNIERSCQSFFNCVSCISGPLGLYRNDILQQFLESWYNQKFLGTHCTFGDDRHLTNRMLSMGYATKYTARSKCYTETPPQFLRWLNQQTRWTKSYFREWLYNAMWWHKHHLWMTYESIVSGVFPFFVTATIIQLFWTGTLWDILWILCCIQLIGLVKAMYACVLRRDLEMVFMSLYSALYMTSLLPAKYFAILTMNKSSWGTSGRRNIVGNYIPLLPLSVWAAILLGGLSYTIYRESQLDWLTPAKILETKFLIFGSVAYVCYWLLMMLLYWVWFRRLCRKRSGSYTLSV</sequence>
<feature type="transmembrane region" description="Helical" evidence="3">
    <location>
        <begin position="47"/>
        <end position="70"/>
    </location>
</feature>
<evidence type="ECO:0000313" key="5">
    <source>
        <dbReference type="Proteomes" id="UP000503349"/>
    </source>
</evidence>
<evidence type="ECO:0000256" key="2">
    <source>
        <dbReference type="ARBA" id="ARBA00023136"/>
    </source>
</evidence>
<dbReference type="Proteomes" id="UP000503349">
    <property type="component" value="Chromosome 7"/>
</dbReference>
<feature type="transmembrane region" description="Helical" evidence="3">
    <location>
        <begin position="429"/>
        <end position="449"/>
    </location>
</feature>
<accession>A0A6G1PNC4</accession>
<dbReference type="PANTHER" id="PTHR22913:SF4">
    <property type="entry name" value="HYALURONAN SYNTHASE 1"/>
    <property type="match status" value="1"/>
</dbReference>
<dbReference type="Pfam" id="PF13641">
    <property type="entry name" value="Glyco_tranf_2_3"/>
    <property type="match status" value="1"/>
</dbReference>
<keyword evidence="3" id="KW-1133">Transmembrane helix</keyword>
<dbReference type="GO" id="GO:0030213">
    <property type="term" value="P:hyaluronan biosynthetic process"/>
    <property type="evidence" value="ECO:0007669"/>
    <property type="project" value="TreeGrafter"/>
</dbReference>
<keyword evidence="3" id="KW-0812">Transmembrane</keyword>
<dbReference type="GO" id="GO:0085029">
    <property type="term" value="P:extracellular matrix assembly"/>
    <property type="evidence" value="ECO:0007669"/>
    <property type="project" value="TreeGrafter"/>
</dbReference>